<dbReference type="EMBL" id="MCAQ01000029">
    <property type="protein sequence ID" value="RKF31041.1"/>
    <property type="molecule type" value="Genomic_DNA"/>
</dbReference>
<gene>
    <name evidence="1" type="ORF">BCY89_19175</name>
</gene>
<name>A0A420FDX0_9SPHI</name>
<dbReference type="Pfam" id="PF06475">
    <property type="entry name" value="Glycolipid_bind"/>
    <property type="match status" value="1"/>
</dbReference>
<keyword evidence="2" id="KW-1185">Reference proteome</keyword>
<comment type="caution">
    <text evidence="1">The sequence shown here is derived from an EMBL/GenBank/DDBJ whole genome shotgun (WGS) entry which is preliminary data.</text>
</comment>
<dbReference type="InterPro" id="IPR009467">
    <property type="entry name" value="Glycolipid-bd_prot_put"/>
</dbReference>
<dbReference type="AlphaFoldDB" id="A0A420FDX0"/>
<dbReference type="SUPFAM" id="SSF159275">
    <property type="entry name" value="PA1994-like"/>
    <property type="match status" value="1"/>
</dbReference>
<evidence type="ECO:0008006" key="3">
    <source>
        <dbReference type="Google" id="ProtNLM"/>
    </source>
</evidence>
<reference evidence="1 2" key="1">
    <citation type="submission" date="2016-07" db="EMBL/GenBank/DDBJ databases">
        <title>Genome analysis of Sphingobacterium siyangense T12B17.</title>
        <authorList>
            <person name="Xu D."/>
            <person name="Su Y."/>
            <person name="Zheng S."/>
        </authorList>
    </citation>
    <scope>NUCLEOTIDE SEQUENCE [LARGE SCALE GENOMIC DNA]</scope>
    <source>
        <strain evidence="1 2">T12B17</strain>
    </source>
</reference>
<dbReference type="Proteomes" id="UP000286402">
    <property type="component" value="Unassembled WGS sequence"/>
</dbReference>
<evidence type="ECO:0000313" key="1">
    <source>
        <dbReference type="EMBL" id="RKF31041.1"/>
    </source>
</evidence>
<evidence type="ECO:0000313" key="2">
    <source>
        <dbReference type="Proteomes" id="UP000286402"/>
    </source>
</evidence>
<dbReference type="RefSeq" id="WP_120336468.1">
    <property type="nucleotide sequence ID" value="NZ_MCAQ01000029.1"/>
</dbReference>
<sequence length="183" mass="21384">MRKIIWRGLVYKSWEDCTIELKNDAYYVKSSIIGNYLNRIYNVDYVLKIDRNWCIQEFEIKTEIEGHKNLITGTNAAGLWSINGIPRPEFNEFLFIDISVTPFTNTLPINNLLLDIGQSKSIDVIYINILENEIKPVKQLYRREKKDEYLYDNLDTVFSSSITVDQKGIVKSYPGLFELVLED</sequence>
<accession>A0A420FDX0</accession>
<organism evidence="1 2">
    <name type="scientific">Sphingobacterium siyangense</name>
    <dbReference type="NCBI Taxonomy" id="459529"/>
    <lineage>
        <taxon>Bacteria</taxon>
        <taxon>Pseudomonadati</taxon>
        <taxon>Bacteroidota</taxon>
        <taxon>Sphingobacteriia</taxon>
        <taxon>Sphingobacteriales</taxon>
        <taxon>Sphingobacteriaceae</taxon>
        <taxon>Sphingobacterium</taxon>
    </lineage>
</organism>
<protein>
    <recommendedName>
        <fullName evidence="3">Glycolipid-binding domain-containing protein</fullName>
    </recommendedName>
</protein>
<proteinExistence type="predicted"/>